<proteinExistence type="inferred from homology"/>
<dbReference type="Gene3D" id="3.40.630.10">
    <property type="entry name" value="Zn peptidases"/>
    <property type="match status" value="1"/>
</dbReference>
<name>A0A4U0Q8S4_9NEIS</name>
<evidence type="ECO:0000256" key="2">
    <source>
        <dbReference type="PROSITE-ProRule" id="PRU01379"/>
    </source>
</evidence>
<comment type="caution">
    <text evidence="4">The sequence shown here is derived from an EMBL/GenBank/DDBJ whole genome shotgun (WGS) entry which is preliminary data.</text>
</comment>
<dbReference type="PANTHER" id="PTHR12756:SF11">
    <property type="entry name" value="CYTOSOLIC CARBOXYPEPTIDASE 1"/>
    <property type="match status" value="1"/>
</dbReference>
<dbReference type="AlphaFoldDB" id="A0A4U0Q8S4"/>
<keyword evidence="5" id="KW-1185">Reference proteome</keyword>
<protein>
    <submittedName>
        <fullName evidence="4">Carboxypeptidase family protein</fullName>
    </submittedName>
</protein>
<dbReference type="RefSeq" id="WP_136772120.1">
    <property type="nucleotide sequence ID" value="NZ_SUMF01000002.1"/>
</dbReference>
<gene>
    <name evidence="4" type="ORF">FAZ21_04805</name>
</gene>
<dbReference type="InterPro" id="IPR000834">
    <property type="entry name" value="Peptidase_M14"/>
</dbReference>
<accession>A0A4U0Q8S4</accession>
<dbReference type="PROSITE" id="PS52035">
    <property type="entry name" value="PEPTIDASE_M14"/>
    <property type="match status" value="1"/>
</dbReference>
<evidence type="ECO:0000259" key="3">
    <source>
        <dbReference type="PROSITE" id="PS52035"/>
    </source>
</evidence>
<dbReference type="InterPro" id="IPR040626">
    <property type="entry name" value="Pepdidase_M14_N"/>
</dbReference>
<dbReference type="Pfam" id="PF18027">
    <property type="entry name" value="Pepdidase_M14_N"/>
    <property type="match status" value="1"/>
</dbReference>
<feature type="domain" description="Peptidase M14" evidence="3">
    <location>
        <begin position="111"/>
        <end position="376"/>
    </location>
</feature>
<comment type="cofactor">
    <cofactor evidence="1">
        <name>Zn(2+)</name>
        <dbReference type="ChEBI" id="CHEBI:29105"/>
    </cofactor>
</comment>
<keyword evidence="4" id="KW-0645">Protease</keyword>
<evidence type="ECO:0000313" key="5">
    <source>
        <dbReference type="Proteomes" id="UP000310016"/>
    </source>
</evidence>
<dbReference type="SMART" id="SM00631">
    <property type="entry name" value="Zn_pept"/>
    <property type="match status" value="1"/>
</dbReference>
<dbReference type="EMBL" id="SUMF01000002">
    <property type="protein sequence ID" value="TJZ77646.1"/>
    <property type="molecule type" value="Genomic_DNA"/>
</dbReference>
<dbReference type="GO" id="GO:0008270">
    <property type="term" value="F:zinc ion binding"/>
    <property type="evidence" value="ECO:0007669"/>
    <property type="project" value="InterPro"/>
</dbReference>
<dbReference type="PANTHER" id="PTHR12756">
    <property type="entry name" value="CYTOSOLIC CARBOXYPEPTIDASE"/>
    <property type="match status" value="1"/>
</dbReference>
<dbReference type="CDD" id="cd06234">
    <property type="entry name" value="M14_PaCCP-like"/>
    <property type="match status" value="1"/>
</dbReference>
<organism evidence="4 5">
    <name type="scientific">Chitiniphilus eburneus</name>
    <dbReference type="NCBI Taxonomy" id="2571148"/>
    <lineage>
        <taxon>Bacteria</taxon>
        <taxon>Pseudomonadati</taxon>
        <taxon>Pseudomonadota</taxon>
        <taxon>Betaproteobacteria</taxon>
        <taxon>Neisseriales</taxon>
        <taxon>Chitinibacteraceae</taxon>
        <taxon>Chitiniphilus</taxon>
    </lineage>
</organism>
<keyword evidence="4" id="KW-0121">Carboxypeptidase</keyword>
<dbReference type="SUPFAM" id="SSF53187">
    <property type="entry name" value="Zn-dependent exopeptidases"/>
    <property type="match status" value="1"/>
</dbReference>
<evidence type="ECO:0000256" key="1">
    <source>
        <dbReference type="ARBA" id="ARBA00001947"/>
    </source>
</evidence>
<dbReference type="OrthoDB" id="5490902at2"/>
<evidence type="ECO:0000313" key="4">
    <source>
        <dbReference type="EMBL" id="TJZ77646.1"/>
    </source>
</evidence>
<dbReference type="Pfam" id="PF00246">
    <property type="entry name" value="Peptidase_M14"/>
    <property type="match status" value="1"/>
</dbReference>
<dbReference type="GO" id="GO:0006508">
    <property type="term" value="P:proteolysis"/>
    <property type="evidence" value="ECO:0007669"/>
    <property type="project" value="InterPro"/>
</dbReference>
<dbReference type="InterPro" id="IPR050821">
    <property type="entry name" value="Cytosolic_carboxypeptidase"/>
</dbReference>
<dbReference type="Proteomes" id="UP000310016">
    <property type="component" value="Unassembled WGS sequence"/>
</dbReference>
<reference evidence="4 5" key="1">
    <citation type="submission" date="2019-04" db="EMBL/GenBank/DDBJ databases">
        <title>Chitiniphilus eburnea sp. nov., a novel chitinolytic bacterium isolated from aquaculture sludge.</title>
        <authorList>
            <person name="Sheng M."/>
        </authorList>
    </citation>
    <scope>NUCLEOTIDE SEQUENCE [LARGE SCALE GENOMIC DNA]</scope>
    <source>
        <strain evidence="4 5">HX-2-15</strain>
    </source>
</reference>
<comment type="similarity">
    <text evidence="2">Belongs to the peptidase M14 family.</text>
</comment>
<dbReference type="Gene3D" id="2.60.40.3120">
    <property type="match status" value="1"/>
</dbReference>
<feature type="active site" description="Proton donor/acceptor" evidence="2">
    <location>
        <position position="337"/>
    </location>
</feature>
<keyword evidence="4" id="KW-0378">Hydrolase</keyword>
<sequence>MIQLSTAFDSGAITVLSSADPADIRLALRPDNASDFKQWFHFRASGVRDVACAYTLANAGEAAYPDGWEGYAVRASYDRQHWFCVPSQYVDGTLRFAHTPEYDTIHYAYFEPYSWERHLDLLACAQAAAPWCTVERLGRTLDGRDLDLLRIGEPAPGKRNIWVIARQHPGESMAEWFAEGLIEALLDGEHAPARALLERAVFYVVPNMNPDGSVRGNLRTNAAGANLNREWAEPTMERSPEVALVRHKMLEVGVDAFLDAHGDEAIPHNFVAGCEGNPSFSEHQDRLQTAFKQAWLAASPDFQVKYGYEVRQFGPEQMTLATNWVGDRFDCLAFTIEMPFKDTADQPLPAVGWNGERSRQLGASVLLALRAVVDTLR</sequence>
<dbReference type="GO" id="GO:0004181">
    <property type="term" value="F:metallocarboxypeptidase activity"/>
    <property type="evidence" value="ECO:0007669"/>
    <property type="project" value="InterPro"/>
</dbReference>